<reference evidence="3" key="1">
    <citation type="submission" date="2016-08" db="EMBL/GenBank/DDBJ databases">
        <authorList>
            <person name="Merda D."/>
            <person name="Briand M."/>
            <person name="Taghouti G."/>
            <person name="Carrere S."/>
            <person name="Gouzy J."/>
            <person name="Portier P."/>
            <person name="Jacques M.-A."/>
            <person name="Fischer-Le Saux M."/>
        </authorList>
    </citation>
    <scope>NUCLEOTIDE SEQUENCE [LARGE SCALE GENOMIC DNA]</scope>
    <source>
        <strain evidence="3">CFBP1817</strain>
    </source>
</reference>
<gene>
    <name evidence="2" type="ORF">XpopCFBP1817_06310</name>
</gene>
<name>A0A2S7EUC2_9XANT</name>
<evidence type="ECO:0000256" key="1">
    <source>
        <dbReference type="SAM" id="MobiDB-lite"/>
    </source>
</evidence>
<feature type="region of interest" description="Disordered" evidence="1">
    <location>
        <begin position="1"/>
        <end position="27"/>
    </location>
</feature>
<accession>A0A2S7EUC2</accession>
<protein>
    <submittedName>
        <fullName evidence="2">Uncharacterized protein</fullName>
    </submittedName>
</protein>
<organism evidence="2 3">
    <name type="scientific">Xanthomonas populi</name>
    <dbReference type="NCBI Taxonomy" id="53414"/>
    <lineage>
        <taxon>Bacteria</taxon>
        <taxon>Pseudomonadati</taxon>
        <taxon>Pseudomonadota</taxon>
        <taxon>Gammaproteobacteria</taxon>
        <taxon>Lysobacterales</taxon>
        <taxon>Lysobacteraceae</taxon>
        <taxon>Xanthomonas</taxon>
    </lineage>
</organism>
<proteinExistence type="predicted"/>
<evidence type="ECO:0000313" key="2">
    <source>
        <dbReference type="EMBL" id="PPU96732.1"/>
    </source>
</evidence>
<dbReference type="Proteomes" id="UP000239939">
    <property type="component" value="Unassembled WGS sequence"/>
</dbReference>
<comment type="caution">
    <text evidence="2">The sequence shown here is derived from an EMBL/GenBank/DDBJ whole genome shotgun (WGS) entry which is preliminary data.</text>
</comment>
<sequence>MPAHRRGTFCGMDAAEEPPWTDSRRGPRWWVGKGPAAKPQISRFPLCDRTTCLDQSAPDAEICTLAPPGYAQTLVRRPAALDAWCFDPPTASGIMSR</sequence>
<dbReference type="AlphaFoldDB" id="A0A2S7EUC2"/>
<dbReference type="EMBL" id="MDEJ01000026">
    <property type="protein sequence ID" value="PPU96732.1"/>
    <property type="molecule type" value="Genomic_DNA"/>
</dbReference>
<keyword evidence="3" id="KW-1185">Reference proteome</keyword>
<evidence type="ECO:0000313" key="3">
    <source>
        <dbReference type="Proteomes" id="UP000239939"/>
    </source>
</evidence>